<evidence type="ECO:0000256" key="2">
    <source>
        <dbReference type="SAM" id="SignalP"/>
    </source>
</evidence>
<dbReference type="InterPro" id="IPR036508">
    <property type="entry name" value="Chitin-bd_dom_sf"/>
</dbReference>
<proteinExistence type="predicted"/>
<organism evidence="3">
    <name type="scientific">Bactrocera dorsalis</name>
    <name type="common">Oriental fruit fly</name>
    <name type="synonym">Dacus dorsalis</name>
    <dbReference type="NCBI Taxonomy" id="27457"/>
    <lineage>
        <taxon>Eukaryota</taxon>
        <taxon>Metazoa</taxon>
        <taxon>Ecdysozoa</taxon>
        <taxon>Arthropoda</taxon>
        <taxon>Hexapoda</taxon>
        <taxon>Insecta</taxon>
        <taxon>Pterygota</taxon>
        <taxon>Neoptera</taxon>
        <taxon>Endopterygota</taxon>
        <taxon>Diptera</taxon>
        <taxon>Brachycera</taxon>
        <taxon>Muscomorpha</taxon>
        <taxon>Tephritoidea</taxon>
        <taxon>Tephritidae</taxon>
        <taxon>Bactrocera</taxon>
        <taxon>Bactrocera</taxon>
    </lineage>
</organism>
<feature type="compositionally biased region" description="Low complexity" evidence="1">
    <location>
        <begin position="85"/>
        <end position="106"/>
    </location>
</feature>
<feature type="chain" id="PRO_5001557247" evidence="2">
    <location>
        <begin position="18"/>
        <end position="194"/>
    </location>
</feature>
<keyword evidence="2" id="KW-0732">Signal</keyword>
<dbReference type="Gene3D" id="2.170.140.10">
    <property type="entry name" value="Chitin binding domain"/>
    <property type="match status" value="1"/>
</dbReference>
<protein>
    <submittedName>
        <fullName evidence="3">Uncharacterized protein</fullName>
    </submittedName>
</protein>
<feature type="region of interest" description="Disordered" evidence="1">
    <location>
        <begin position="85"/>
        <end position="126"/>
    </location>
</feature>
<name>A0A034VQB3_BACDO</name>
<dbReference type="SUPFAM" id="SSF57625">
    <property type="entry name" value="Invertebrate chitin-binding proteins"/>
    <property type="match status" value="1"/>
</dbReference>
<dbReference type="EMBL" id="GAKP01015229">
    <property type="protein sequence ID" value="JAC43723.1"/>
    <property type="molecule type" value="Transcribed_RNA"/>
</dbReference>
<feature type="compositionally biased region" description="Polar residues" evidence="1">
    <location>
        <begin position="114"/>
        <end position="126"/>
    </location>
</feature>
<dbReference type="OrthoDB" id="8066030at2759"/>
<dbReference type="GO" id="GO:0008061">
    <property type="term" value="F:chitin binding"/>
    <property type="evidence" value="ECO:0007669"/>
    <property type="project" value="InterPro"/>
</dbReference>
<feature type="signal peptide" evidence="2">
    <location>
        <begin position="1"/>
        <end position="17"/>
    </location>
</feature>
<reference evidence="3" key="1">
    <citation type="journal article" date="2014" name="BMC Genomics">
        <title>Characterizing the developmental transcriptome of the oriental fruit fly, Bactrocera dorsalis (Diptera: Tephritidae) through comparative genomic analysis with Drosophila melanogaster utilizing modENCODE datasets.</title>
        <authorList>
            <person name="Geib S.M."/>
            <person name="Calla B."/>
            <person name="Hall B."/>
            <person name="Hou S."/>
            <person name="Manoukis N.C."/>
        </authorList>
    </citation>
    <scope>NUCLEOTIDE SEQUENCE</scope>
    <source>
        <strain evidence="3">Punador</strain>
    </source>
</reference>
<accession>A0A034VQB3</accession>
<evidence type="ECO:0000256" key="1">
    <source>
        <dbReference type="SAM" id="MobiDB-lite"/>
    </source>
</evidence>
<sequence length="194" mass="20627">MQLQIFAILAAVAAVAAANGGILQNPCTQSGYFAFIDNMPTFYSCSLNDDGSYAIQYLSCSNGYVFSQSAGNCVLKDQANADDTTVSSTSTTEVPSTSTTAATSTTRGEPVTTGEPSTSEVPIVSSTQDVPVYTTLNTTEKPITTTVQLSTSEVISTTIEEPRSTYESTSTDKPDTTVNSNILMDLLWLQEKQH</sequence>
<dbReference type="AlphaFoldDB" id="A0A034VQB3"/>
<evidence type="ECO:0000313" key="3">
    <source>
        <dbReference type="EMBL" id="JAC43723.1"/>
    </source>
</evidence>